<evidence type="ECO:0000256" key="3">
    <source>
        <dbReference type="SAM" id="Phobius"/>
    </source>
</evidence>
<dbReference type="InterPro" id="IPR004995">
    <property type="entry name" value="Spore_Ger"/>
</dbReference>
<dbReference type="Pfam" id="PF03323">
    <property type="entry name" value="GerA"/>
    <property type="match status" value="1"/>
</dbReference>
<reference evidence="4 5" key="1">
    <citation type="submission" date="2019-10" db="EMBL/GenBank/DDBJ databases">
        <title>Alkalibaculum tamaniensis sp.nov., a new alkaliphilic acetogen, isolated on methoxylated aromatics from a mud volcano.</title>
        <authorList>
            <person name="Khomyakova M.A."/>
            <person name="Merkel A.Y."/>
            <person name="Bonch-Osmolovskaya E.A."/>
            <person name="Slobodkin A.I."/>
        </authorList>
    </citation>
    <scope>NUCLEOTIDE SEQUENCE [LARGE SCALE GENOMIC DNA]</scope>
    <source>
        <strain evidence="4 5">M08DMB</strain>
    </source>
</reference>
<feature type="transmembrane region" description="Helical" evidence="3">
    <location>
        <begin position="396"/>
        <end position="423"/>
    </location>
</feature>
<keyword evidence="3" id="KW-0812">Transmembrane</keyword>
<feature type="transmembrane region" description="Helical" evidence="3">
    <location>
        <begin position="318"/>
        <end position="337"/>
    </location>
</feature>
<dbReference type="PANTHER" id="PTHR22550">
    <property type="entry name" value="SPORE GERMINATION PROTEIN"/>
    <property type="match status" value="1"/>
</dbReference>
<proteinExistence type="inferred from homology"/>
<dbReference type="AlphaFoldDB" id="A0A6A7KCB5"/>
<keyword evidence="5" id="KW-1185">Reference proteome</keyword>
<evidence type="ECO:0000313" key="5">
    <source>
        <dbReference type="Proteomes" id="UP000440004"/>
    </source>
</evidence>
<dbReference type="PIRSF" id="PIRSF005690">
    <property type="entry name" value="GerBA"/>
    <property type="match status" value="1"/>
</dbReference>
<comment type="similarity">
    <text evidence="1">Belongs to the GerABKA family.</text>
</comment>
<gene>
    <name evidence="4" type="ORF">GC105_12725</name>
</gene>
<accession>A0A6A7KCB5</accession>
<dbReference type="PANTHER" id="PTHR22550:SF5">
    <property type="entry name" value="LEUCINE ZIPPER PROTEIN 4"/>
    <property type="match status" value="1"/>
</dbReference>
<dbReference type="GO" id="GO:0016020">
    <property type="term" value="C:membrane"/>
    <property type="evidence" value="ECO:0007669"/>
    <property type="project" value="InterPro"/>
</dbReference>
<evidence type="ECO:0000256" key="1">
    <source>
        <dbReference type="ARBA" id="ARBA00005278"/>
    </source>
</evidence>
<keyword evidence="2 3" id="KW-0472">Membrane</keyword>
<keyword evidence="3" id="KW-1133">Transmembrane helix</keyword>
<dbReference type="EMBL" id="WHNX01000023">
    <property type="protein sequence ID" value="MPW26653.1"/>
    <property type="molecule type" value="Genomic_DNA"/>
</dbReference>
<evidence type="ECO:0000256" key="2">
    <source>
        <dbReference type="ARBA" id="ARBA00023136"/>
    </source>
</evidence>
<organism evidence="4 5">
    <name type="scientific">Alkalibaculum sporogenes</name>
    <dbReference type="NCBI Taxonomy" id="2655001"/>
    <lineage>
        <taxon>Bacteria</taxon>
        <taxon>Bacillati</taxon>
        <taxon>Bacillota</taxon>
        <taxon>Clostridia</taxon>
        <taxon>Eubacteriales</taxon>
        <taxon>Eubacteriaceae</taxon>
        <taxon>Alkalibaculum</taxon>
    </lineage>
</organism>
<evidence type="ECO:0000313" key="4">
    <source>
        <dbReference type="EMBL" id="MPW26653.1"/>
    </source>
</evidence>
<dbReference type="Proteomes" id="UP000440004">
    <property type="component" value="Unassembled WGS sequence"/>
</dbReference>
<feature type="transmembrane region" description="Helical" evidence="3">
    <location>
        <begin position="349"/>
        <end position="366"/>
    </location>
</feature>
<protein>
    <submittedName>
        <fullName evidence="4">Spore germination protein</fullName>
    </submittedName>
</protein>
<name>A0A6A7KCB5_9FIRM</name>
<feature type="transmembrane region" description="Helical" evidence="3">
    <location>
        <begin position="278"/>
        <end position="298"/>
    </location>
</feature>
<feature type="transmembrane region" description="Helical" evidence="3">
    <location>
        <begin position="372"/>
        <end position="389"/>
    </location>
</feature>
<comment type="caution">
    <text evidence="4">The sequence shown here is derived from an EMBL/GenBank/DDBJ whole genome shotgun (WGS) entry which is preliminary data.</text>
</comment>
<dbReference type="GO" id="GO:0009847">
    <property type="term" value="P:spore germination"/>
    <property type="evidence" value="ECO:0007669"/>
    <property type="project" value="InterPro"/>
</dbReference>
<sequence>MKMENFTLSDIKPKLENMIDVRYREIKFGKELVTLVFIDSLCDVKLISENIIAPLIQYDEKPIKDINTVKQEVLLTCPANEVDNMDKALNQVFSGDILIFFHGLDKVLSSDVKGYPKRAIDIPITETVVKGPREGINENLKDNVSAIRRRFKTADLKIEEFKLGVRSQTAVNMIYLDGVAPKKLINYVRDKINIINTSDYIAYANDLEEAMKAKGTPFDTITYSEKPDILSQKISEGRVIVLFDGDGFGVIAPHFFIENFQTTDDYTMNKFMSNTARILRWLSFLIATLVPGLYLALVTHHFRLIPSVLLFKMTVFRAGVPMPTVVELLIMILFFQIIREAGVRLPQPIGPTLSIVGALILGDAAVNSGLSSQVTVVIVGLTSICSYLSPKLYVAIFFWNTTMVVFAALLGLPGYYMGFILLVSHVSNLTSCDYPYFYPLGTVNTFKYKDIVTRGNLSDISEDIFVKDDEQ</sequence>
<dbReference type="InterPro" id="IPR050768">
    <property type="entry name" value="UPF0353/GerABKA_families"/>
</dbReference>